<evidence type="ECO:0000259" key="2">
    <source>
        <dbReference type="PROSITE" id="PS51464"/>
    </source>
</evidence>
<protein>
    <recommendedName>
        <fullName evidence="2">SIS domain-containing protein</fullName>
    </recommendedName>
</protein>
<evidence type="ECO:0000313" key="4">
    <source>
        <dbReference type="Proteomes" id="UP000094569"/>
    </source>
</evidence>
<dbReference type="EMBL" id="JXNT01000008">
    <property type="protein sequence ID" value="ODM17371.1"/>
    <property type="molecule type" value="Genomic_DNA"/>
</dbReference>
<dbReference type="OrthoDB" id="1872003at2759"/>
<dbReference type="Pfam" id="PF01380">
    <property type="entry name" value="SIS"/>
    <property type="match status" value="1"/>
</dbReference>
<dbReference type="SUPFAM" id="SSF53697">
    <property type="entry name" value="SIS domain"/>
    <property type="match status" value="1"/>
</dbReference>
<dbReference type="VEuPathDB" id="FungiDB:SI65_07046"/>
<dbReference type="Proteomes" id="UP000094569">
    <property type="component" value="Unassembled WGS sequence"/>
</dbReference>
<organism evidence="3 4">
    <name type="scientific">Aspergillus cristatus</name>
    <name type="common">Chinese Fuzhuan brick tea-fermentation fungus</name>
    <name type="synonym">Eurotium cristatum</name>
    <dbReference type="NCBI Taxonomy" id="573508"/>
    <lineage>
        <taxon>Eukaryota</taxon>
        <taxon>Fungi</taxon>
        <taxon>Dikarya</taxon>
        <taxon>Ascomycota</taxon>
        <taxon>Pezizomycotina</taxon>
        <taxon>Eurotiomycetes</taxon>
        <taxon>Eurotiomycetidae</taxon>
        <taxon>Eurotiales</taxon>
        <taxon>Aspergillaceae</taxon>
        <taxon>Aspergillus</taxon>
        <taxon>Aspergillus subgen. Aspergillus</taxon>
    </lineage>
</organism>
<feature type="region of interest" description="Disordered" evidence="1">
    <location>
        <begin position="280"/>
        <end position="308"/>
    </location>
</feature>
<dbReference type="PANTHER" id="PTHR38418">
    <property type="entry name" value="SUGAR ISOMERASE, KPSF/GUTQ (AFU_ORTHOLOGUE AFUA_6G08860)"/>
    <property type="match status" value="1"/>
</dbReference>
<dbReference type="GO" id="GO:1901135">
    <property type="term" value="P:carbohydrate derivative metabolic process"/>
    <property type="evidence" value="ECO:0007669"/>
    <property type="project" value="InterPro"/>
</dbReference>
<feature type="region of interest" description="Disordered" evidence="1">
    <location>
        <begin position="24"/>
        <end position="49"/>
    </location>
</feature>
<evidence type="ECO:0000313" key="3">
    <source>
        <dbReference type="EMBL" id="ODM17371.1"/>
    </source>
</evidence>
<sequence length="447" mass="47328">MHASLLQQRLKATPLSVAMPASIHDEFPAGPLTPPDMPEGSPNGSTKDATSSLLTAIHVLSTERAALAHLERLYQTDGLAQENLVRAVDKIVRTIRNGGKLVFCGVGKSGKIARKIEATMNSLGIFSMFLHPTEALHGDLGVIRENDTLLLISFSGRTQELLLFLPHIPPTVPIIAITSHTHPSTCPLVSFQSPDMAISIPAPIHEDEESSFGLSAPTSSTTVALALGDALALATAQRLHNTPERGPAEVFKSFHPGGAIGAATAATAAATAATTPMSMLSTSPLASTSSDYLQSRPSDDGSQTQQKQDLISNRFVPLDKIPNVSGHETRLLDILLAAVQHPDAKSWVSIAHSTSSTTSSTSLVTPRHLRSLTTGHNVDMVLSEISASGVSVSVPQEQFLCVSASSTLDEVRRLVSESYRASVIAGVDEANPEVILGVMEVEELWSD</sequence>
<gene>
    <name evidence="3" type="ORF">SI65_07046</name>
</gene>
<dbReference type="Gene3D" id="3.40.50.10490">
    <property type="entry name" value="Glucose-6-phosphate isomerase like protein, domain 1"/>
    <property type="match status" value="1"/>
</dbReference>
<dbReference type="GO" id="GO:0097367">
    <property type="term" value="F:carbohydrate derivative binding"/>
    <property type="evidence" value="ECO:0007669"/>
    <property type="project" value="InterPro"/>
</dbReference>
<dbReference type="AlphaFoldDB" id="A0A1E3B993"/>
<dbReference type="InterPro" id="IPR001347">
    <property type="entry name" value="SIS_dom"/>
</dbReference>
<proteinExistence type="predicted"/>
<dbReference type="InterPro" id="IPR035474">
    <property type="entry name" value="SIS_Kpsf"/>
</dbReference>
<dbReference type="PANTHER" id="PTHR38418:SF2">
    <property type="entry name" value="SUGAR ISOMERASE, KPSF_GUTQ (AFU_ORTHOLOGUE AFUA_6G08860)"/>
    <property type="match status" value="1"/>
</dbReference>
<comment type="caution">
    <text evidence="3">The sequence shown here is derived from an EMBL/GenBank/DDBJ whole genome shotgun (WGS) entry which is preliminary data.</text>
</comment>
<feature type="domain" description="SIS" evidence="2">
    <location>
        <begin position="91"/>
        <end position="241"/>
    </location>
</feature>
<dbReference type="PROSITE" id="PS51464">
    <property type="entry name" value="SIS"/>
    <property type="match status" value="1"/>
</dbReference>
<dbReference type="STRING" id="573508.A0A1E3B993"/>
<keyword evidence="4" id="KW-1185">Reference proteome</keyword>
<accession>A0A1E3B993</accession>
<name>A0A1E3B993_ASPCR</name>
<evidence type="ECO:0000256" key="1">
    <source>
        <dbReference type="SAM" id="MobiDB-lite"/>
    </source>
</evidence>
<dbReference type="CDD" id="cd05014">
    <property type="entry name" value="SIS_Kpsf"/>
    <property type="match status" value="1"/>
</dbReference>
<dbReference type="InterPro" id="IPR046348">
    <property type="entry name" value="SIS_dom_sf"/>
</dbReference>
<reference evidence="3 4" key="1">
    <citation type="journal article" date="2016" name="BMC Genomics">
        <title>Comparative genomic and transcriptomic analyses of the Fuzhuan brick tea-fermentation fungus Aspergillus cristatus.</title>
        <authorList>
            <person name="Ge Y."/>
            <person name="Wang Y."/>
            <person name="Liu Y."/>
            <person name="Tan Y."/>
            <person name="Ren X."/>
            <person name="Zhang X."/>
            <person name="Hyde K.D."/>
            <person name="Liu Y."/>
            <person name="Liu Z."/>
        </authorList>
    </citation>
    <scope>NUCLEOTIDE SEQUENCE [LARGE SCALE GENOMIC DNA]</scope>
    <source>
        <strain evidence="3 4">GZAAS20.1005</strain>
    </source>
</reference>